<organism evidence="1 2">
    <name type="scientific">Portunus trituberculatus</name>
    <name type="common">Swimming crab</name>
    <name type="synonym">Neptunus trituberculatus</name>
    <dbReference type="NCBI Taxonomy" id="210409"/>
    <lineage>
        <taxon>Eukaryota</taxon>
        <taxon>Metazoa</taxon>
        <taxon>Ecdysozoa</taxon>
        <taxon>Arthropoda</taxon>
        <taxon>Crustacea</taxon>
        <taxon>Multicrustacea</taxon>
        <taxon>Malacostraca</taxon>
        <taxon>Eumalacostraca</taxon>
        <taxon>Eucarida</taxon>
        <taxon>Decapoda</taxon>
        <taxon>Pleocyemata</taxon>
        <taxon>Brachyura</taxon>
        <taxon>Eubrachyura</taxon>
        <taxon>Portunoidea</taxon>
        <taxon>Portunidae</taxon>
        <taxon>Portuninae</taxon>
        <taxon>Portunus</taxon>
    </lineage>
</organism>
<evidence type="ECO:0000313" key="2">
    <source>
        <dbReference type="Proteomes" id="UP000324222"/>
    </source>
</evidence>
<dbReference type="AlphaFoldDB" id="A0A5B7HZT1"/>
<evidence type="ECO:0000313" key="1">
    <source>
        <dbReference type="EMBL" id="MPC77940.1"/>
    </source>
</evidence>
<reference evidence="1 2" key="1">
    <citation type="submission" date="2019-05" db="EMBL/GenBank/DDBJ databases">
        <title>Another draft genome of Portunus trituberculatus and its Hox gene families provides insights of decapod evolution.</title>
        <authorList>
            <person name="Jeong J.-H."/>
            <person name="Song I."/>
            <person name="Kim S."/>
            <person name="Choi T."/>
            <person name="Kim D."/>
            <person name="Ryu S."/>
            <person name="Kim W."/>
        </authorList>
    </citation>
    <scope>NUCLEOTIDE SEQUENCE [LARGE SCALE GENOMIC DNA]</scope>
    <source>
        <tissue evidence="1">Muscle</tissue>
    </source>
</reference>
<sequence length="85" mass="7869">MAEDTEGMAGVTVVGTTEGTGPAMAGVMAGVTAAGVTAAGMAAAMAEGTAGVMEVAMGAGTAGARRAKVLVAASRTATLGVARPS</sequence>
<keyword evidence="2" id="KW-1185">Reference proteome</keyword>
<dbReference type="EMBL" id="VSRR010047154">
    <property type="protein sequence ID" value="MPC77940.1"/>
    <property type="molecule type" value="Genomic_DNA"/>
</dbReference>
<dbReference type="Proteomes" id="UP000324222">
    <property type="component" value="Unassembled WGS sequence"/>
</dbReference>
<comment type="caution">
    <text evidence="1">The sequence shown here is derived from an EMBL/GenBank/DDBJ whole genome shotgun (WGS) entry which is preliminary data.</text>
</comment>
<protein>
    <submittedName>
        <fullName evidence="1">Uncharacterized protein</fullName>
    </submittedName>
</protein>
<name>A0A5B7HZT1_PORTR</name>
<proteinExistence type="predicted"/>
<accession>A0A5B7HZT1</accession>
<gene>
    <name evidence="1" type="ORF">E2C01_072409</name>
</gene>